<comment type="caution">
    <text evidence="5">The sequence shown here is derived from an EMBL/GenBank/DDBJ whole genome shotgun (WGS) entry which is preliminary data.</text>
</comment>
<name>A0A0A2VJW3_BEABA</name>
<proteinExistence type="predicted"/>
<dbReference type="InterPro" id="IPR029063">
    <property type="entry name" value="SAM-dependent_MTases_sf"/>
</dbReference>
<dbReference type="eggNOG" id="ENOG502SNB7">
    <property type="taxonomic scope" value="Eukaryota"/>
</dbReference>
<sequence>MLSVTQAQALSSADRSSVAAIPEHGQILDIGGSALKCLNIDKLKDTLTAIAESKDAPTLPDELLYDDVGLLMWNKIMSIPQFYQTHDETALFDLNSAEIIRQLPRHITMIDLGSGDTNKVNHFLAEFERKKVQATYLALDISKTSLDQSIASLTANHSGPDSVVNCAGLWGTFENGLDHMNKIKGPRLFLSLGSVLCNDPWPAALGHLKRWASELRPEDHLLIGMDGHLVAGNRDKIWAAYHSCDDMFREFFLNGLKNANKLLGYQLFKEQDWDFNSELQEKPTTRHRFFMRARKDVRLPGGDNVISRGQEIDWFDSHKYGEQDVRLMCSKAGLTVLQSWAAPGSEFRQYLVRTRSEHDNLEDGDSGIAGII</sequence>
<keyword evidence="1" id="KW-0489">Methyltransferase</keyword>
<protein>
    <submittedName>
        <fullName evidence="5">Meiotically up-regulated protein</fullName>
    </submittedName>
</protein>
<dbReference type="NCBIfam" id="TIGR03439">
    <property type="entry name" value="methyl_EasF"/>
    <property type="match status" value="1"/>
</dbReference>
<dbReference type="PANTHER" id="PTHR43397:SF1">
    <property type="entry name" value="ERGOTHIONEINE BIOSYNTHESIS PROTEIN 1"/>
    <property type="match status" value="1"/>
</dbReference>
<gene>
    <name evidence="5" type="ORF">BBAD15_g6757</name>
</gene>
<feature type="domain" description="Histidine-specific methyltransferase SAM-dependent" evidence="4">
    <location>
        <begin position="53"/>
        <end position="353"/>
    </location>
</feature>
<evidence type="ECO:0000313" key="6">
    <source>
        <dbReference type="Proteomes" id="UP000030106"/>
    </source>
</evidence>
<dbReference type="GO" id="GO:0032259">
    <property type="term" value="P:methylation"/>
    <property type="evidence" value="ECO:0007669"/>
    <property type="project" value="UniProtKB-KW"/>
</dbReference>
<dbReference type="EMBL" id="ANFO01000631">
    <property type="protein sequence ID" value="KGQ07913.1"/>
    <property type="molecule type" value="Genomic_DNA"/>
</dbReference>
<evidence type="ECO:0000313" key="5">
    <source>
        <dbReference type="EMBL" id="KGQ07913.1"/>
    </source>
</evidence>
<dbReference type="PANTHER" id="PTHR43397">
    <property type="entry name" value="ERGOTHIONEINE BIOSYNTHESIS PROTEIN 1"/>
    <property type="match status" value="1"/>
</dbReference>
<reference evidence="5 6" key="1">
    <citation type="submission" date="2012-10" db="EMBL/GenBank/DDBJ databases">
        <title>Genome sequencing and analysis of entomopathogenic fungi Beauveria bassiana D1-5.</title>
        <authorList>
            <person name="Li Q."/>
            <person name="Wang L."/>
            <person name="Zhang Z."/>
            <person name="Wang Q."/>
            <person name="Ren J."/>
            <person name="Wang M."/>
            <person name="Xu W."/>
            <person name="Wang J."/>
            <person name="Lu Y."/>
            <person name="Du Q."/>
            <person name="Sun Z."/>
        </authorList>
    </citation>
    <scope>NUCLEOTIDE SEQUENCE [LARGE SCALE GENOMIC DNA]</scope>
    <source>
        <strain evidence="5 6">D1-5</strain>
    </source>
</reference>
<evidence type="ECO:0000259" key="4">
    <source>
        <dbReference type="Pfam" id="PF10017"/>
    </source>
</evidence>
<dbReference type="Gene3D" id="3.40.50.150">
    <property type="entry name" value="Vaccinia Virus protein VP39"/>
    <property type="match status" value="1"/>
</dbReference>
<dbReference type="AlphaFoldDB" id="A0A0A2VJW3"/>
<keyword evidence="3" id="KW-0949">S-adenosyl-L-methionine</keyword>
<dbReference type="Proteomes" id="UP000030106">
    <property type="component" value="Unassembled WGS sequence"/>
</dbReference>
<dbReference type="STRING" id="1245745.A0A0A2VJW3"/>
<dbReference type="InterPro" id="IPR051128">
    <property type="entry name" value="EgtD_Methyltrsf_superfamily"/>
</dbReference>
<evidence type="ECO:0000256" key="2">
    <source>
        <dbReference type="ARBA" id="ARBA00022679"/>
    </source>
</evidence>
<accession>A0A0A2VJW3</accession>
<keyword evidence="2" id="KW-0808">Transferase</keyword>
<dbReference type="HOGENOM" id="CLU_049766_0_1_1"/>
<dbReference type="InterPro" id="IPR019257">
    <property type="entry name" value="MeTrfase_dom"/>
</dbReference>
<dbReference type="Pfam" id="PF10017">
    <property type="entry name" value="Methyltransf_33"/>
    <property type="match status" value="1"/>
</dbReference>
<dbReference type="InterPro" id="IPR017805">
    <property type="entry name" value="SAM_MeTrfase_EasF-type_put"/>
</dbReference>
<dbReference type="OrthoDB" id="659at2759"/>
<evidence type="ECO:0000256" key="3">
    <source>
        <dbReference type="ARBA" id="ARBA00022691"/>
    </source>
</evidence>
<organism evidence="5 6">
    <name type="scientific">Beauveria bassiana D1-5</name>
    <dbReference type="NCBI Taxonomy" id="1245745"/>
    <lineage>
        <taxon>Eukaryota</taxon>
        <taxon>Fungi</taxon>
        <taxon>Dikarya</taxon>
        <taxon>Ascomycota</taxon>
        <taxon>Pezizomycotina</taxon>
        <taxon>Sordariomycetes</taxon>
        <taxon>Hypocreomycetidae</taxon>
        <taxon>Hypocreales</taxon>
        <taxon>Cordycipitaceae</taxon>
        <taxon>Beauveria</taxon>
    </lineage>
</organism>
<dbReference type="GO" id="GO:0008168">
    <property type="term" value="F:methyltransferase activity"/>
    <property type="evidence" value="ECO:0007669"/>
    <property type="project" value="UniProtKB-KW"/>
</dbReference>
<evidence type="ECO:0000256" key="1">
    <source>
        <dbReference type="ARBA" id="ARBA00022603"/>
    </source>
</evidence>